<reference evidence="3 4" key="1">
    <citation type="submission" date="2020-01" db="EMBL/GenBank/DDBJ databases">
        <title>Muriicola jejuensis KCTC 22299.</title>
        <authorList>
            <person name="Wang G."/>
        </authorList>
    </citation>
    <scope>NUCLEOTIDE SEQUENCE [LARGE SCALE GENOMIC DNA]</scope>
    <source>
        <strain evidence="3 4">KCTC 22299</strain>
    </source>
</reference>
<feature type="signal peptide" evidence="2">
    <location>
        <begin position="1"/>
        <end position="22"/>
    </location>
</feature>
<evidence type="ECO:0000313" key="4">
    <source>
        <dbReference type="Proteomes" id="UP000468443"/>
    </source>
</evidence>
<keyword evidence="2" id="KW-0732">Signal</keyword>
<keyword evidence="3" id="KW-0808">Transferase</keyword>
<dbReference type="EMBL" id="JAABOP010000001">
    <property type="protein sequence ID" value="NER10151.1"/>
    <property type="molecule type" value="Genomic_DNA"/>
</dbReference>
<dbReference type="Proteomes" id="UP000468443">
    <property type="component" value="Unassembled WGS sequence"/>
</dbReference>
<evidence type="ECO:0000313" key="3">
    <source>
        <dbReference type="EMBL" id="NER10151.1"/>
    </source>
</evidence>
<feature type="chain" id="PRO_5026967198" evidence="2">
    <location>
        <begin position="23"/>
        <end position="312"/>
    </location>
</feature>
<evidence type="ECO:0000256" key="1">
    <source>
        <dbReference type="SAM" id="MobiDB-lite"/>
    </source>
</evidence>
<name>A0A6P0UA27_9FLAO</name>
<sequence length="312" mass="36170">MRNFTLLSLATFAMLTLSSCYTEVIVDDVIVDDVPLQTRQVLQAYDLWYVDIESTQGLGEVPFMQRAFTLSFVNGLLYANNNLSGIGRTGNGLGIRVGYFDAGGGVLEIDHDIDGVWTFEVYNVNGRTIELYNRRSNTSYFLDGYQRSDFDYDRLFYENIELLLQEYDVWEKTYVSDTGYLNDFDQENFLQFFQGGTGTRFRSSIDPIGTPLPNIVWDYEGFYEIYNVQNDETLKTLTLDYSFMGNDYFELYVIDDRTIELYHPDSGTVYEFTGRGYIQYLKSERTPESRKRLKSNHPTMDVKRQRKAVSGK</sequence>
<accession>A0A6P0UA27</accession>
<dbReference type="RefSeq" id="WP_163692170.1">
    <property type="nucleotide sequence ID" value="NZ_FXTW01000001.1"/>
</dbReference>
<dbReference type="AlphaFoldDB" id="A0A6P0UA27"/>
<proteinExistence type="predicted"/>
<dbReference type="PROSITE" id="PS51257">
    <property type="entry name" value="PROKAR_LIPOPROTEIN"/>
    <property type="match status" value="1"/>
</dbReference>
<protein>
    <submittedName>
        <fullName evidence="3">Nicotinic acid mononucleotide adenyltransferase</fullName>
    </submittedName>
</protein>
<organism evidence="3 4">
    <name type="scientific">Muriicola jejuensis</name>
    <dbReference type="NCBI Taxonomy" id="504488"/>
    <lineage>
        <taxon>Bacteria</taxon>
        <taxon>Pseudomonadati</taxon>
        <taxon>Bacteroidota</taxon>
        <taxon>Flavobacteriia</taxon>
        <taxon>Flavobacteriales</taxon>
        <taxon>Flavobacteriaceae</taxon>
        <taxon>Muriicola</taxon>
    </lineage>
</organism>
<evidence type="ECO:0000256" key="2">
    <source>
        <dbReference type="SAM" id="SignalP"/>
    </source>
</evidence>
<comment type="caution">
    <text evidence="3">The sequence shown here is derived from an EMBL/GenBank/DDBJ whole genome shotgun (WGS) entry which is preliminary data.</text>
</comment>
<dbReference type="GO" id="GO:0016740">
    <property type="term" value="F:transferase activity"/>
    <property type="evidence" value="ECO:0007669"/>
    <property type="project" value="UniProtKB-KW"/>
</dbReference>
<gene>
    <name evidence="3" type="ORF">GWK09_06465</name>
</gene>
<feature type="region of interest" description="Disordered" evidence="1">
    <location>
        <begin position="286"/>
        <end position="312"/>
    </location>
</feature>
<keyword evidence="4" id="KW-1185">Reference proteome</keyword>